<proteinExistence type="predicted"/>
<evidence type="ECO:0008006" key="4">
    <source>
        <dbReference type="Google" id="ProtNLM"/>
    </source>
</evidence>
<evidence type="ECO:0000256" key="1">
    <source>
        <dbReference type="SAM" id="SignalP"/>
    </source>
</evidence>
<sequence length="452" mass="51093">MNGDLKKFFFTFFFVIFFVSKFNYSVEQENPTIENSSELGLKPTYGKNELQIPPGPQYIVIIKWFNKKGHFWEKHLGTIIHEEIVLTGVLPHIKNAKQGVCILTHDLAASGHENMINWKGLKYYEEKDPQKKTESFALIKLEEKINLGGGQFIALDINFGFKPKPNRYKMASIFSLTADDKIVYSGVNYTIRQNTSCDKYGECIEAYFRDKSMCERIVPKVFGSPVLREGKLIGTVRKTITNCTKEFPTNYTFAMNPVYSHKDWIELSIEELFQGPPRIYSEYSKYMVFYGYQKGEDTVFHAAAVLDNSVVITNYAQCLNDDVTDAFVVYGTPNITNLVVWPVDRFRCIFPASQLVERSSDLLPIHLLSVGMVNLSSPNPSMENKLQDLTHHVASKMSSVSVDDSAATTNDISMKSTSANSSEFVASTSLPSHCVLIYGTFRDLSSNAVTKE</sequence>
<keyword evidence="3" id="KW-1185">Reference proteome</keyword>
<accession>A0A1B0ACT4</accession>
<evidence type="ECO:0000313" key="3">
    <source>
        <dbReference type="Proteomes" id="UP000092445"/>
    </source>
</evidence>
<dbReference type="EnsemblMetazoa" id="GPAI041524-RA">
    <property type="protein sequence ID" value="GPAI041524-PA"/>
    <property type="gene ID" value="GPAI041524"/>
</dbReference>
<protein>
    <recommendedName>
        <fullName evidence="4">Peptidase S1 domain-containing protein</fullName>
    </recommendedName>
</protein>
<feature type="signal peptide" evidence="1">
    <location>
        <begin position="1"/>
        <end position="28"/>
    </location>
</feature>
<feature type="chain" id="PRO_5008403795" description="Peptidase S1 domain-containing protein" evidence="1">
    <location>
        <begin position="29"/>
        <end position="452"/>
    </location>
</feature>
<name>A0A1B0ACT4_GLOPL</name>
<keyword evidence="1" id="KW-0732">Signal</keyword>
<reference evidence="3" key="1">
    <citation type="submission" date="2014-03" db="EMBL/GenBank/DDBJ databases">
        <authorList>
            <person name="Aksoy S."/>
            <person name="Warren W."/>
            <person name="Wilson R.K."/>
        </authorList>
    </citation>
    <scope>NUCLEOTIDE SEQUENCE [LARGE SCALE GENOMIC DNA]</scope>
    <source>
        <strain evidence="3">IAEA</strain>
    </source>
</reference>
<dbReference type="Gene3D" id="2.40.10.10">
    <property type="entry name" value="Trypsin-like serine proteases"/>
    <property type="match status" value="1"/>
</dbReference>
<dbReference type="AlphaFoldDB" id="A0A1B0ACT4"/>
<dbReference type="InterPro" id="IPR009003">
    <property type="entry name" value="Peptidase_S1_PA"/>
</dbReference>
<dbReference type="InterPro" id="IPR043504">
    <property type="entry name" value="Peptidase_S1_PA_chymotrypsin"/>
</dbReference>
<evidence type="ECO:0000313" key="2">
    <source>
        <dbReference type="EnsemblMetazoa" id="GPAI041524-PA"/>
    </source>
</evidence>
<dbReference type="STRING" id="7398.A0A1B0ACT4"/>
<dbReference type="SUPFAM" id="SSF50494">
    <property type="entry name" value="Trypsin-like serine proteases"/>
    <property type="match status" value="1"/>
</dbReference>
<dbReference type="Proteomes" id="UP000092445">
    <property type="component" value="Unassembled WGS sequence"/>
</dbReference>
<reference evidence="2" key="2">
    <citation type="submission" date="2020-05" db="UniProtKB">
        <authorList>
            <consortium name="EnsemblMetazoa"/>
        </authorList>
    </citation>
    <scope>IDENTIFICATION</scope>
    <source>
        <strain evidence="2">IAEA</strain>
    </source>
</reference>
<organism evidence="2 3">
    <name type="scientific">Glossina pallidipes</name>
    <name type="common">Tsetse fly</name>
    <dbReference type="NCBI Taxonomy" id="7398"/>
    <lineage>
        <taxon>Eukaryota</taxon>
        <taxon>Metazoa</taxon>
        <taxon>Ecdysozoa</taxon>
        <taxon>Arthropoda</taxon>
        <taxon>Hexapoda</taxon>
        <taxon>Insecta</taxon>
        <taxon>Pterygota</taxon>
        <taxon>Neoptera</taxon>
        <taxon>Endopterygota</taxon>
        <taxon>Diptera</taxon>
        <taxon>Brachycera</taxon>
        <taxon>Muscomorpha</taxon>
        <taxon>Hippoboscoidea</taxon>
        <taxon>Glossinidae</taxon>
        <taxon>Glossina</taxon>
    </lineage>
</organism>
<dbReference type="VEuPathDB" id="VectorBase:GPAI041524"/>